<evidence type="ECO:0000313" key="1">
    <source>
        <dbReference type="EMBL" id="AIB09962.1"/>
    </source>
</evidence>
<dbReference type="EMBL" id="CP006629">
    <property type="protein sequence ID" value="AIB09962.1"/>
    <property type="molecule type" value="Genomic_DNA"/>
</dbReference>
<dbReference type="Proteomes" id="UP000243670">
    <property type="component" value="Nucleomorph 3"/>
</dbReference>
<sequence length="235" mass="28579">MHNIQYNIKKNNNTVFKRVINAAIKKNLNNKYESFMFLKIKNVNLNSKYHKINFKPSFIHDKITRINYTDFRKNLHIHSKQNDLFNILNVYEKKRNEHIFQDKFLFIHQLHQEIFFNSFVATLNYSAIIRFMEIVYTKNATFYSLYPQWYNSILSSEKNIHQFISDTILAETKLFLTYKKYNTISHDYYFLDRYNNGTQTNTEKKYKQNNNFVIQKYINISDTILIYLISKCLNY</sequence>
<protein>
    <submittedName>
        <fullName evidence="1">Uncharacterized protein</fullName>
    </submittedName>
</protein>
<name>A0A060DB66_9EUKA</name>
<organism evidence="1 2">
    <name type="scientific">Lotharella oceanica</name>
    <dbReference type="NCBI Taxonomy" id="641309"/>
    <lineage>
        <taxon>Eukaryota</taxon>
        <taxon>Sar</taxon>
        <taxon>Rhizaria</taxon>
        <taxon>Cercozoa</taxon>
        <taxon>Chlorarachniophyceae</taxon>
        <taxon>Lotharella</taxon>
    </lineage>
</organism>
<gene>
    <name evidence="1" type="ORF">M951_chr356</name>
</gene>
<keyword evidence="1" id="KW-0542">Nucleomorph</keyword>
<reference evidence="1 2" key="1">
    <citation type="journal article" date="2014" name="BMC Genomics">
        <title>Nucleomorph and plastid genome sequences of the chlorarachniophyte Lotharella oceanica: convergent reductive evolution and frequent recombination in nucleomorph-bearing algae.</title>
        <authorList>
            <person name="Tanifuji G."/>
            <person name="Onodera N.T."/>
            <person name="Brown M.W."/>
            <person name="Curtis B.A."/>
            <person name="Roger A.J."/>
            <person name="Ka-Shu Wong G."/>
            <person name="Melkonian M."/>
            <person name="Archibald J.M."/>
        </authorList>
    </citation>
    <scope>NUCLEOTIDE SEQUENCE [LARGE SCALE GENOMIC DNA]</scope>
    <source>
        <strain evidence="1 2">CCMP622</strain>
    </source>
</reference>
<proteinExistence type="predicted"/>
<evidence type="ECO:0000313" key="2">
    <source>
        <dbReference type="Proteomes" id="UP000243670"/>
    </source>
</evidence>
<dbReference type="AlphaFoldDB" id="A0A060DB66"/>
<geneLocation type="nucleomorph" evidence="1"/>
<accession>A0A060DB66</accession>